<dbReference type="InterPro" id="IPR016040">
    <property type="entry name" value="NAD(P)-bd_dom"/>
</dbReference>
<sequence>MAIIAVAGGTGNVGRAIIGAILATGKHEVKILSRKPNPELEVEIGAPIVPVDYSDVDAVVKVLEDNNIHTVVSGLAMHSADGKPPLEIELIRAADRSKATKRFISSAWGVPVTDEHIGTVPSVIHKINAQQELQKTTNLEYTVFHTGSFMDYWGIPAVKTFLDRMPLVFWLDMANNAAALPGSGNTPAIFTHTTDVARFVAASLDLPSWEPETFVFGDRATWNEILHWAEEVKGTKFNVAYDSREKLERGEVTELPGQVPLYPFFPKPAQQAMGAGFGRWFEDGVFDMKPANGARFLNDTFPDIEPLTIKELLEKAWKRS</sequence>
<organism evidence="5 6">
    <name type="scientific">Parachaetomium inaequale</name>
    <dbReference type="NCBI Taxonomy" id="2588326"/>
    <lineage>
        <taxon>Eukaryota</taxon>
        <taxon>Fungi</taxon>
        <taxon>Dikarya</taxon>
        <taxon>Ascomycota</taxon>
        <taxon>Pezizomycotina</taxon>
        <taxon>Sordariomycetes</taxon>
        <taxon>Sordariomycetidae</taxon>
        <taxon>Sordariales</taxon>
        <taxon>Chaetomiaceae</taxon>
        <taxon>Parachaetomium</taxon>
    </lineage>
</organism>
<gene>
    <name evidence="5" type="ORF">C8A01DRAFT_21472</name>
</gene>
<dbReference type="Proteomes" id="UP001303115">
    <property type="component" value="Unassembled WGS sequence"/>
</dbReference>
<dbReference type="PANTHER" id="PTHR47706">
    <property type="entry name" value="NMRA-LIKE FAMILY PROTEIN"/>
    <property type="match status" value="1"/>
</dbReference>
<dbReference type="Pfam" id="PF13460">
    <property type="entry name" value="NAD_binding_10"/>
    <property type="match status" value="1"/>
</dbReference>
<keyword evidence="2" id="KW-0521">NADP</keyword>
<name>A0AAN6SL38_9PEZI</name>
<dbReference type="EMBL" id="MU854898">
    <property type="protein sequence ID" value="KAK4031287.1"/>
    <property type="molecule type" value="Genomic_DNA"/>
</dbReference>
<evidence type="ECO:0000259" key="4">
    <source>
        <dbReference type="Pfam" id="PF13460"/>
    </source>
</evidence>
<evidence type="ECO:0000256" key="3">
    <source>
        <dbReference type="ARBA" id="ARBA00023002"/>
    </source>
</evidence>
<protein>
    <submittedName>
        <fullName evidence="5">Isoflavone reductase</fullName>
    </submittedName>
</protein>
<evidence type="ECO:0000313" key="5">
    <source>
        <dbReference type="EMBL" id="KAK4031287.1"/>
    </source>
</evidence>
<dbReference type="InterPro" id="IPR036291">
    <property type="entry name" value="NAD(P)-bd_dom_sf"/>
</dbReference>
<accession>A0AAN6SL38</accession>
<evidence type="ECO:0000256" key="2">
    <source>
        <dbReference type="ARBA" id="ARBA00022857"/>
    </source>
</evidence>
<keyword evidence="3" id="KW-0560">Oxidoreductase</keyword>
<evidence type="ECO:0000256" key="1">
    <source>
        <dbReference type="ARBA" id="ARBA00005725"/>
    </source>
</evidence>
<dbReference type="GO" id="GO:0016491">
    <property type="term" value="F:oxidoreductase activity"/>
    <property type="evidence" value="ECO:0007669"/>
    <property type="project" value="UniProtKB-KW"/>
</dbReference>
<evidence type="ECO:0000313" key="6">
    <source>
        <dbReference type="Proteomes" id="UP001303115"/>
    </source>
</evidence>
<feature type="domain" description="NAD(P)-binding" evidence="4">
    <location>
        <begin position="8"/>
        <end position="151"/>
    </location>
</feature>
<dbReference type="InterPro" id="IPR051609">
    <property type="entry name" value="NmrA/Isoflavone_reductase-like"/>
</dbReference>
<keyword evidence="6" id="KW-1185">Reference proteome</keyword>
<proteinExistence type="inferred from homology"/>
<dbReference type="SUPFAM" id="SSF51735">
    <property type="entry name" value="NAD(P)-binding Rossmann-fold domains"/>
    <property type="match status" value="1"/>
</dbReference>
<dbReference type="AlphaFoldDB" id="A0AAN6SL38"/>
<dbReference type="Gene3D" id="3.90.25.10">
    <property type="entry name" value="UDP-galactose 4-epimerase, domain 1"/>
    <property type="match status" value="1"/>
</dbReference>
<comment type="caution">
    <text evidence="5">The sequence shown here is derived from an EMBL/GenBank/DDBJ whole genome shotgun (WGS) entry which is preliminary data.</text>
</comment>
<dbReference type="PANTHER" id="PTHR47706:SF4">
    <property type="entry name" value="NMRA-LIKE DOMAIN-CONTAINING PROTEIN"/>
    <property type="match status" value="1"/>
</dbReference>
<reference evidence="6" key="1">
    <citation type="journal article" date="2023" name="Mol. Phylogenet. Evol.">
        <title>Genome-scale phylogeny and comparative genomics of the fungal order Sordariales.</title>
        <authorList>
            <person name="Hensen N."/>
            <person name="Bonometti L."/>
            <person name="Westerberg I."/>
            <person name="Brannstrom I.O."/>
            <person name="Guillou S."/>
            <person name="Cros-Aarteil S."/>
            <person name="Calhoun S."/>
            <person name="Haridas S."/>
            <person name="Kuo A."/>
            <person name="Mondo S."/>
            <person name="Pangilinan J."/>
            <person name="Riley R."/>
            <person name="LaButti K."/>
            <person name="Andreopoulos B."/>
            <person name="Lipzen A."/>
            <person name="Chen C."/>
            <person name="Yan M."/>
            <person name="Daum C."/>
            <person name="Ng V."/>
            <person name="Clum A."/>
            <person name="Steindorff A."/>
            <person name="Ohm R.A."/>
            <person name="Martin F."/>
            <person name="Silar P."/>
            <person name="Natvig D.O."/>
            <person name="Lalanne C."/>
            <person name="Gautier V."/>
            <person name="Ament-Velasquez S.L."/>
            <person name="Kruys A."/>
            <person name="Hutchinson M.I."/>
            <person name="Powell A.J."/>
            <person name="Barry K."/>
            <person name="Miller A.N."/>
            <person name="Grigoriev I.V."/>
            <person name="Debuchy R."/>
            <person name="Gladieux P."/>
            <person name="Hiltunen Thoren M."/>
            <person name="Johannesson H."/>
        </authorList>
    </citation>
    <scope>NUCLEOTIDE SEQUENCE [LARGE SCALE GENOMIC DNA]</scope>
    <source>
        <strain evidence="6">CBS 284.82</strain>
    </source>
</reference>
<dbReference type="Gene3D" id="3.40.50.720">
    <property type="entry name" value="NAD(P)-binding Rossmann-like Domain"/>
    <property type="match status" value="1"/>
</dbReference>
<comment type="similarity">
    <text evidence="1">Belongs to the NmrA-type oxidoreductase family. Isoflavone reductase subfamily.</text>
</comment>